<protein>
    <submittedName>
        <fullName evidence="1">Uncharacterized protein MANES_12G149500</fullName>
    </submittedName>
</protein>
<organism evidence="1">
    <name type="scientific">Rhizophora mucronata</name>
    <name type="common">Asiatic mangrove</name>
    <dbReference type="NCBI Taxonomy" id="61149"/>
    <lineage>
        <taxon>Eukaryota</taxon>
        <taxon>Viridiplantae</taxon>
        <taxon>Streptophyta</taxon>
        <taxon>Embryophyta</taxon>
        <taxon>Tracheophyta</taxon>
        <taxon>Spermatophyta</taxon>
        <taxon>Magnoliopsida</taxon>
        <taxon>eudicotyledons</taxon>
        <taxon>Gunneridae</taxon>
        <taxon>Pentapetalae</taxon>
        <taxon>rosids</taxon>
        <taxon>fabids</taxon>
        <taxon>Malpighiales</taxon>
        <taxon>Rhizophoraceae</taxon>
        <taxon>Rhizophora</taxon>
    </lineage>
</organism>
<dbReference type="EMBL" id="GGEC01034871">
    <property type="protein sequence ID" value="MBX15355.1"/>
    <property type="molecule type" value="Transcribed_RNA"/>
</dbReference>
<reference evidence="1" key="1">
    <citation type="submission" date="2018-02" db="EMBL/GenBank/DDBJ databases">
        <title>Rhizophora mucronata_Transcriptome.</title>
        <authorList>
            <person name="Meera S.P."/>
            <person name="Sreeshan A."/>
            <person name="Augustine A."/>
        </authorList>
    </citation>
    <scope>NUCLEOTIDE SEQUENCE</scope>
    <source>
        <tissue evidence="1">Leaf</tissue>
    </source>
</reference>
<name>A0A2P2LBK2_RHIMU</name>
<evidence type="ECO:0000313" key="1">
    <source>
        <dbReference type="EMBL" id="MBX15355.1"/>
    </source>
</evidence>
<sequence length="65" mass="7526">MLSSQGTKLVVLRGGTGDIWLERSHNLYILIKGSCEDEETSRVQCLLSILFSKEKKTFFSNMHWY</sequence>
<proteinExistence type="predicted"/>
<dbReference type="AlphaFoldDB" id="A0A2P2LBK2"/>
<accession>A0A2P2LBK2</accession>